<organism evidence="1 2">
    <name type="scientific">Paenibacillus xylanilyticus</name>
    <dbReference type="NCBI Taxonomy" id="248903"/>
    <lineage>
        <taxon>Bacteria</taxon>
        <taxon>Bacillati</taxon>
        <taxon>Bacillota</taxon>
        <taxon>Bacilli</taxon>
        <taxon>Bacillales</taxon>
        <taxon>Paenibacillaceae</taxon>
        <taxon>Paenibacillus</taxon>
    </lineage>
</organism>
<sequence>MGAKRTDQPVGSGAWRSGLRSLYKQTEVTSRCRHADVNSLCSLSEYG</sequence>
<keyword evidence="2" id="KW-1185">Reference proteome</keyword>
<proteinExistence type="predicted"/>
<dbReference type="Proteomes" id="UP000526125">
    <property type="component" value="Unassembled WGS sequence"/>
</dbReference>
<evidence type="ECO:0000313" key="2">
    <source>
        <dbReference type="Proteomes" id="UP000526125"/>
    </source>
</evidence>
<dbReference type="AlphaFoldDB" id="A0A7Y6C3M8"/>
<gene>
    <name evidence="1" type="ORF">HP552_32930</name>
</gene>
<dbReference type="RefSeq" id="WP_175399528.1">
    <property type="nucleotide sequence ID" value="NZ_JABMCB010000206.1"/>
</dbReference>
<comment type="caution">
    <text evidence="1">The sequence shown here is derived from an EMBL/GenBank/DDBJ whole genome shotgun (WGS) entry which is preliminary data.</text>
</comment>
<accession>A0A7Y6C3M8</accession>
<protein>
    <submittedName>
        <fullName evidence="1">Uncharacterized protein</fullName>
    </submittedName>
</protein>
<name>A0A7Y6C3M8_9BACL</name>
<dbReference type="EMBL" id="JABMCB010000206">
    <property type="protein sequence ID" value="NUU79995.1"/>
    <property type="molecule type" value="Genomic_DNA"/>
</dbReference>
<reference evidence="1 2" key="1">
    <citation type="submission" date="2020-05" db="EMBL/GenBank/DDBJ databases">
        <title>Genome Sequencing of Type Strains.</title>
        <authorList>
            <person name="Lemaire J.F."/>
            <person name="Inderbitzin P."/>
            <person name="Gregorio O.A."/>
            <person name="Collins S.B."/>
            <person name="Wespe N."/>
            <person name="Knight-Connoni V."/>
        </authorList>
    </citation>
    <scope>NUCLEOTIDE SEQUENCE [LARGE SCALE GENOMIC DNA]</scope>
    <source>
        <strain evidence="1 2">LMG 21957</strain>
    </source>
</reference>
<evidence type="ECO:0000313" key="1">
    <source>
        <dbReference type="EMBL" id="NUU79995.1"/>
    </source>
</evidence>